<evidence type="ECO:0000313" key="2">
    <source>
        <dbReference type="Proteomes" id="UP001372338"/>
    </source>
</evidence>
<evidence type="ECO:0000313" key="1">
    <source>
        <dbReference type="EMBL" id="KAK7245331.1"/>
    </source>
</evidence>
<name>A0AAN9E3D8_CROPI</name>
<dbReference type="EMBL" id="JAYWIO010000008">
    <property type="protein sequence ID" value="KAK7245331.1"/>
    <property type="molecule type" value="Genomic_DNA"/>
</dbReference>
<gene>
    <name evidence="1" type="ORF">RIF29_40171</name>
</gene>
<accession>A0AAN9E3D8</accession>
<keyword evidence="2" id="KW-1185">Reference proteome</keyword>
<organism evidence="1 2">
    <name type="scientific">Crotalaria pallida</name>
    <name type="common">Smooth rattlebox</name>
    <name type="synonym">Crotalaria striata</name>
    <dbReference type="NCBI Taxonomy" id="3830"/>
    <lineage>
        <taxon>Eukaryota</taxon>
        <taxon>Viridiplantae</taxon>
        <taxon>Streptophyta</taxon>
        <taxon>Embryophyta</taxon>
        <taxon>Tracheophyta</taxon>
        <taxon>Spermatophyta</taxon>
        <taxon>Magnoliopsida</taxon>
        <taxon>eudicotyledons</taxon>
        <taxon>Gunneridae</taxon>
        <taxon>Pentapetalae</taxon>
        <taxon>rosids</taxon>
        <taxon>fabids</taxon>
        <taxon>Fabales</taxon>
        <taxon>Fabaceae</taxon>
        <taxon>Papilionoideae</taxon>
        <taxon>50 kb inversion clade</taxon>
        <taxon>genistoids sensu lato</taxon>
        <taxon>core genistoids</taxon>
        <taxon>Crotalarieae</taxon>
        <taxon>Crotalaria</taxon>
    </lineage>
</organism>
<proteinExistence type="predicted"/>
<dbReference type="AlphaFoldDB" id="A0AAN9E3D8"/>
<sequence length="68" mass="7974">MAVGCRWRVAAKESTLRFRVRHFEVQPALEAEMDLRSKKACFRDSQQSNGRILMHHSSLHLQVLKHMN</sequence>
<comment type="caution">
    <text evidence="1">The sequence shown here is derived from an EMBL/GenBank/DDBJ whole genome shotgun (WGS) entry which is preliminary data.</text>
</comment>
<dbReference type="Proteomes" id="UP001372338">
    <property type="component" value="Unassembled WGS sequence"/>
</dbReference>
<reference evidence="1 2" key="1">
    <citation type="submission" date="2024-01" db="EMBL/GenBank/DDBJ databases">
        <title>The genomes of 5 underutilized Papilionoideae crops provide insights into root nodulation and disease resistanc.</title>
        <authorList>
            <person name="Yuan L."/>
        </authorList>
    </citation>
    <scope>NUCLEOTIDE SEQUENCE [LARGE SCALE GENOMIC DNA]</scope>
    <source>
        <strain evidence="1">ZHUSHIDOU_FW_LH</strain>
        <tissue evidence="1">Leaf</tissue>
    </source>
</reference>
<protein>
    <submittedName>
        <fullName evidence="1">Uncharacterized protein</fullName>
    </submittedName>
</protein>